<organism evidence="1 2">
    <name type="scientific">Sinanodonta woodiana</name>
    <name type="common">Chinese pond mussel</name>
    <name type="synonym">Anodonta woodiana</name>
    <dbReference type="NCBI Taxonomy" id="1069815"/>
    <lineage>
        <taxon>Eukaryota</taxon>
        <taxon>Metazoa</taxon>
        <taxon>Spiralia</taxon>
        <taxon>Lophotrochozoa</taxon>
        <taxon>Mollusca</taxon>
        <taxon>Bivalvia</taxon>
        <taxon>Autobranchia</taxon>
        <taxon>Heteroconchia</taxon>
        <taxon>Palaeoheterodonta</taxon>
        <taxon>Unionida</taxon>
        <taxon>Unionoidea</taxon>
        <taxon>Unionidae</taxon>
        <taxon>Unioninae</taxon>
        <taxon>Sinanodonta</taxon>
    </lineage>
</organism>
<sequence length="66" mass="7126">VTGEVIVNAFALPLPTLQNTAAVSKEFASNGEASIYVVCYICLTLLYCKGSIKDSVILASWHYTEV</sequence>
<proteinExistence type="predicted"/>
<reference evidence="1 2" key="1">
    <citation type="submission" date="2024-11" db="EMBL/GenBank/DDBJ databases">
        <title>Chromosome-level genome assembly of the freshwater bivalve Anodonta woodiana.</title>
        <authorList>
            <person name="Chen X."/>
        </authorList>
    </citation>
    <scope>NUCLEOTIDE SEQUENCE [LARGE SCALE GENOMIC DNA]</scope>
    <source>
        <strain evidence="1">MN2024</strain>
        <tissue evidence="1">Gills</tissue>
    </source>
</reference>
<dbReference type="AlphaFoldDB" id="A0ABD3T6K8"/>
<protein>
    <submittedName>
        <fullName evidence="1">Uncharacterized protein</fullName>
    </submittedName>
</protein>
<feature type="non-terminal residue" evidence="1">
    <location>
        <position position="1"/>
    </location>
</feature>
<accession>A0ABD3T6K8</accession>
<keyword evidence="2" id="KW-1185">Reference proteome</keyword>
<gene>
    <name evidence="1" type="ORF">ACJMK2_024185</name>
</gene>
<evidence type="ECO:0000313" key="1">
    <source>
        <dbReference type="EMBL" id="KAL3832551.1"/>
    </source>
</evidence>
<name>A0ABD3T6K8_SINWO</name>
<dbReference type="Proteomes" id="UP001634394">
    <property type="component" value="Unassembled WGS sequence"/>
</dbReference>
<evidence type="ECO:0000313" key="2">
    <source>
        <dbReference type="Proteomes" id="UP001634394"/>
    </source>
</evidence>
<comment type="caution">
    <text evidence="1">The sequence shown here is derived from an EMBL/GenBank/DDBJ whole genome shotgun (WGS) entry which is preliminary data.</text>
</comment>
<dbReference type="EMBL" id="JBJQND010000019">
    <property type="protein sequence ID" value="KAL3832551.1"/>
    <property type="molecule type" value="Genomic_DNA"/>
</dbReference>